<accession>A0A9D1FXC9</accession>
<evidence type="ECO:0000256" key="1">
    <source>
        <dbReference type="ARBA" id="ARBA00022801"/>
    </source>
</evidence>
<organism evidence="3 4">
    <name type="scientific">Candidatus Scatenecus faecavium</name>
    <dbReference type="NCBI Taxonomy" id="2840915"/>
    <lineage>
        <taxon>Bacteria</taxon>
        <taxon>Candidatus Scatenecus</taxon>
    </lineage>
</organism>
<dbReference type="Gene3D" id="3.40.630.40">
    <property type="entry name" value="Zn-dependent exopeptidases"/>
    <property type="match status" value="1"/>
</dbReference>
<dbReference type="GO" id="GO:0008745">
    <property type="term" value="F:N-acetylmuramoyl-L-alanine amidase activity"/>
    <property type="evidence" value="ECO:0007669"/>
    <property type="project" value="InterPro"/>
</dbReference>
<evidence type="ECO:0000259" key="2">
    <source>
        <dbReference type="SMART" id="SM00646"/>
    </source>
</evidence>
<name>A0A9D1FXC9_9BACT</name>
<dbReference type="PANTHER" id="PTHR30404">
    <property type="entry name" value="N-ACETYLMURAMOYL-L-ALANINE AMIDASE"/>
    <property type="match status" value="1"/>
</dbReference>
<dbReference type="SMART" id="SM00646">
    <property type="entry name" value="Ami_3"/>
    <property type="match status" value="1"/>
</dbReference>
<evidence type="ECO:0000313" key="4">
    <source>
        <dbReference type="Proteomes" id="UP000824139"/>
    </source>
</evidence>
<protein>
    <submittedName>
        <fullName evidence="3">N-acetylmuramoyl-L-alanine amidase</fullName>
    </submittedName>
</protein>
<evidence type="ECO:0000313" key="3">
    <source>
        <dbReference type="EMBL" id="HIS83673.1"/>
    </source>
</evidence>
<feature type="domain" description="MurNAc-LAA" evidence="2">
    <location>
        <begin position="489"/>
        <end position="597"/>
    </location>
</feature>
<dbReference type="GO" id="GO:0009253">
    <property type="term" value="P:peptidoglycan catabolic process"/>
    <property type="evidence" value="ECO:0007669"/>
    <property type="project" value="InterPro"/>
</dbReference>
<dbReference type="Pfam" id="PF11741">
    <property type="entry name" value="AMIN"/>
    <property type="match status" value="1"/>
</dbReference>
<dbReference type="AlphaFoldDB" id="A0A9D1FXC9"/>
<dbReference type="Gene3D" id="2.60.40.3500">
    <property type="match status" value="2"/>
</dbReference>
<dbReference type="EMBL" id="DVJO01000186">
    <property type="protein sequence ID" value="HIS83673.1"/>
    <property type="molecule type" value="Genomic_DNA"/>
</dbReference>
<dbReference type="SUPFAM" id="SSF53187">
    <property type="entry name" value="Zn-dependent exopeptidases"/>
    <property type="match status" value="1"/>
</dbReference>
<comment type="caution">
    <text evidence="3">The sequence shown here is derived from an EMBL/GenBank/DDBJ whole genome shotgun (WGS) entry which is preliminary data.</text>
</comment>
<dbReference type="InterPro" id="IPR002508">
    <property type="entry name" value="MurNAc-LAA_cat"/>
</dbReference>
<dbReference type="CDD" id="cd02696">
    <property type="entry name" value="MurNAc-LAA"/>
    <property type="match status" value="1"/>
</dbReference>
<dbReference type="InterPro" id="IPR050695">
    <property type="entry name" value="N-acetylmuramoyl_amidase_3"/>
</dbReference>
<reference evidence="3" key="2">
    <citation type="journal article" date="2021" name="PeerJ">
        <title>Extensive microbial diversity within the chicken gut microbiome revealed by metagenomics and culture.</title>
        <authorList>
            <person name="Gilroy R."/>
            <person name="Ravi A."/>
            <person name="Getino M."/>
            <person name="Pursley I."/>
            <person name="Horton D.L."/>
            <person name="Alikhan N.F."/>
            <person name="Baker D."/>
            <person name="Gharbi K."/>
            <person name="Hall N."/>
            <person name="Watson M."/>
            <person name="Adriaenssens E.M."/>
            <person name="Foster-Nyarko E."/>
            <person name="Jarju S."/>
            <person name="Secka A."/>
            <person name="Antonio M."/>
            <person name="Oren A."/>
            <person name="Chaudhuri R.R."/>
            <person name="La Ragione R."/>
            <person name="Hildebrand F."/>
            <person name="Pallen M.J."/>
        </authorList>
    </citation>
    <scope>NUCLEOTIDE SEQUENCE</scope>
    <source>
        <strain evidence="3">CHK152-2994</strain>
    </source>
</reference>
<dbReference type="PANTHER" id="PTHR30404:SF0">
    <property type="entry name" value="N-ACETYLMURAMOYL-L-ALANINE AMIDASE AMIC"/>
    <property type="match status" value="1"/>
</dbReference>
<gene>
    <name evidence="3" type="ORF">IAD41_08740</name>
</gene>
<proteinExistence type="predicted"/>
<sequence>MCTFTQSVFAEDVYKVTSFNYDTSNSFILLTVPDTIPEPVMQSVKFVKMENPTRAYFDIDSSVLTIPRQDWTFTSNGLKKVIVSQFSTNPDKVRVVMYFDDDYDLSKIHFYRIKNNIIIQMKDTTCKNDYFQNTFRDDHASASDFYEYLTMTTQEKPQTDIAGQIQEAFNAQITSRKELKLNTKYYIESITPKQNAVLLNGFGSITIEKPMILTNPSRIVYDIPNTLVKGSIRNTEYKLGGLDTVKIGQFSVNKARIVITTENVDKYIPIISSDNQSLLIANSDKTNSFNLFTNTSNMISYSHEKIDSQTSSMTLAFTNPIVHGLNRSNSELFVYLYNVQNYNELDFKNAFQDTIFANAEISLIPKIGLKLRIPLEQNSLVNTFLGADGKAFKITIKTPKKDTEELTERPKTVITMPVIIPKPSGKGVKKVVIDAGHGGSDYGAIRNDINEKDITLDVSKQVRDMLVKKGYIVQMTRDSDEYVSLQDRVAISENFEPDIFVSIHVNSSTGTEASGIETHYYHQESLFLAQTVHASLASAIKTKNRGLFKSKFYVINHTTDPAILIEIGFISNPAERAELISAERKKATAKAIVEGVENYFKQLK</sequence>
<keyword evidence="1" id="KW-0378">Hydrolase</keyword>
<dbReference type="InterPro" id="IPR021731">
    <property type="entry name" value="AMIN_dom"/>
</dbReference>
<dbReference type="Pfam" id="PF01520">
    <property type="entry name" value="Amidase_3"/>
    <property type="match status" value="1"/>
</dbReference>
<reference evidence="3" key="1">
    <citation type="submission" date="2020-10" db="EMBL/GenBank/DDBJ databases">
        <authorList>
            <person name="Gilroy R."/>
        </authorList>
    </citation>
    <scope>NUCLEOTIDE SEQUENCE</scope>
    <source>
        <strain evidence="3">CHK152-2994</strain>
    </source>
</reference>
<dbReference type="Proteomes" id="UP000824139">
    <property type="component" value="Unassembled WGS sequence"/>
</dbReference>
<dbReference type="GO" id="GO:0030288">
    <property type="term" value="C:outer membrane-bounded periplasmic space"/>
    <property type="evidence" value="ECO:0007669"/>
    <property type="project" value="TreeGrafter"/>
</dbReference>